<dbReference type="SUPFAM" id="SSF53300">
    <property type="entry name" value="vWA-like"/>
    <property type="match status" value="1"/>
</dbReference>
<dbReference type="PANTHER" id="PTHR39338">
    <property type="entry name" value="BLL5662 PROTEIN-RELATED"/>
    <property type="match status" value="1"/>
</dbReference>
<dbReference type="Proteomes" id="UP001064087">
    <property type="component" value="Chromosome"/>
</dbReference>
<evidence type="ECO:0000313" key="2">
    <source>
        <dbReference type="EMBL" id="UXX84278.1"/>
    </source>
</evidence>
<name>A0ABY6DDU4_9RHOB</name>
<dbReference type="PANTHER" id="PTHR39338:SF6">
    <property type="entry name" value="BLL5662 PROTEIN"/>
    <property type="match status" value="1"/>
</dbReference>
<proteinExistence type="predicted"/>
<feature type="compositionally biased region" description="Basic and acidic residues" evidence="1">
    <location>
        <begin position="103"/>
        <end position="115"/>
    </location>
</feature>
<dbReference type="CDD" id="cd00198">
    <property type="entry name" value="vWFA"/>
    <property type="match status" value="1"/>
</dbReference>
<evidence type="ECO:0000313" key="3">
    <source>
        <dbReference type="Proteomes" id="UP001064087"/>
    </source>
</evidence>
<feature type="region of interest" description="Disordered" evidence="1">
    <location>
        <begin position="102"/>
        <end position="136"/>
    </location>
</feature>
<evidence type="ECO:0000256" key="1">
    <source>
        <dbReference type="SAM" id="MobiDB-lite"/>
    </source>
</evidence>
<dbReference type="EMBL" id="CP106738">
    <property type="protein sequence ID" value="UXX84278.1"/>
    <property type="molecule type" value="Genomic_DNA"/>
</dbReference>
<keyword evidence="3" id="KW-1185">Reference proteome</keyword>
<dbReference type="RefSeq" id="WP_263048606.1">
    <property type="nucleotide sequence ID" value="NZ_CP106738.1"/>
</dbReference>
<dbReference type="InterPro" id="IPR011195">
    <property type="entry name" value="UCP010256"/>
</dbReference>
<organism evidence="2 3">
    <name type="scientific">Roseovarius pelagicus</name>
    <dbReference type="NCBI Taxonomy" id="2980108"/>
    <lineage>
        <taxon>Bacteria</taxon>
        <taxon>Pseudomonadati</taxon>
        <taxon>Pseudomonadota</taxon>
        <taxon>Alphaproteobacteria</taxon>
        <taxon>Rhodobacterales</taxon>
        <taxon>Roseobacteraceae</taxon>
        <taxon>Roseovarius</taxon>
    </lineage>
</organism>
<gene>
    <name evidence="2" type="ORF">N7U68_06420</name>
</gene>
<dbReference type="Pfam" id="PF05762">
    <property type="entry name" value="VWA_CoxE"/>
    <property type="match status" value="1"/>
</dbReference>
<accession>A0ABY6DDU4</accession>
<protein>
    <submittedName>
        <fullName evidence="2">VWA domain-containing protein</fullName>
    </submittedName>
</protein>
<dbReference type="InterPro" id="IPR008912">
    <property type="entry name" value="Uncharacterised_CoxE"/>
</dbReference>
<dbReference type="InterPro" id="IPR036465">
    <property type="entry name" value="vWFA_dom_sf"/>
</dbReference>
<sequence>MTATLPETDGRLAQNIVHFARALRKAGVNVGTAQVHVAVEAVERAGFTKRQDFYHTLRACLVTRPEHLETYHQVFAFFWRDPDYLERMMKMMLPLVQAMGGEDEARPKPAERRAAEALSEAQARQPQAPDREEVEVDASFSWSEDEKFRQLDFEQMSAAEIRQASRMMRTLRLPVDPMLTRRCTPSGYGRIPDTRRMLRRAMRRGGEMHTMSFKQPRKRPPDLVALCDISGSMSVYSRMMMHFLHALTWAPNPGWGHVHGFTFGTQLTNVTRALHLRDVDLALQAAGQDAPDWQGGTRIGEAFLQFNRDWSRRVLGQGAAVLLITDGLERGDTALLETQVERLARSCRKLIWLNPLLRWDGFAPKAAGIRAILPHVGSFHACHSLDAMSDLAHALDGPGEKPRLMRAMCD</sequence>
<reference evidence="2" key="1">
    <citation type="submission" date="2022-10" db="EMBL/GenBank/DDBJ databases">
        <title>Roseovarius pelagicus sp. nov., isolated from Arctic seawater.</title>
        <authorList>
            <person name="Hong Y.W."/>
            <person name="Hwang C.Y."/>
        </authorList>
    </citation>
    <scope>NUCLEOTIDE SEQUENCE</scope>
    <source>
        <strain evidence="2">HL-MP18</strain>
    </source>
</reference>
<dbReference type="PIRSF" id="PIRSF010256">
    <property type="entry name" value="CoxE_vWa"/>
    <property type="match status" value="1"/>
</dbReference>